<dbReference type="RefSeq" id="WP_064552398.1">
    <property type="nucleotide sequence ID" value="NZ_LXMA01000038.1"/>
</dbReference>
<sequence length="280" mass="32613">MNKNSAEGLWNKTYDAEMSAVFIIRNKFQQIQNYVKDLYECGVELFTLDKQEEFEVTETLRIAAILLKRCLTDFRVLWNLLLTGYTPQAGSIAASLFETALSIPYLLKNREAIQDIKNNNGDIPWKVPDLCKNIASIQYKSDKYQYELGWREIYAAYKWLCKIKHPTLRSTLHEGLSTSIRENEFVVMAIPDIRQEDLAVKMTILTISISRLCDAVFCIHNELKLDKDNERYKKWLEKINAVPPNVGKIYKKITKIIDLPFTIGDEKISRDYKQLRKNKS</sequence>
<proteinExistence type="predicted"/>
<dbReference type="OrthoDB" id="5861798at2"/>
<name>A0A1B7KP89_PARTM</name>
<comment type="caution">
    <text evidence="1">The sequence shown here is derived from an EMBL/GenBank/DDBJ whole genome shotgun (WGS) entry which is preliminary data.</text>
</comment>
<gene>
    <name evidence="1" type="ORF">A7K69_10810</name>
</gene>
<dbReference type="Proteomes" id="UP000078290">
    <property type="component" value="Unassembled WGS sequence"/>
</dbReference>
<evidence type="ECO:0000313" key="2">
    <source>
        <dbReference type="Proteomes" id="UP000078290"/>
    </source>
</evidence>
<accession>A0A1B7KP89</accession>
<dbReference type="AlphaFoldDB" id="A0A1B7KP89"/>
<protein>
    <submittedName>
        <fullName evidence="1">Uncharacterized protein</fullName>
    </submittedName>
</protein>
<organism evidence="1 2">
    <name type="scientific">Parageobacillus thermoglucosidasius</name>
    <name type="common">Geobacillus thermoglucosidasius</name>
    <dbReference type="NCBI Taxonomy" id="1426"/>
    <lineage>
        <taxon>Bacteria</taxon>
        <taxon>Bacillati</taxon>
        <taxon>Bacillota</taxon>
        <taxon>Bacilli</taxon>
        <taxon>Bacillales</taxon>
        <taxon>Anoxybacillaceae</taxon>
        <taxon>Parageobacillus</taxon>
    </lineage>
</organism>
<evidence type="ECO:0000313" key="1">
    <source>
        <dbReference type="EMBL" id="OAT71893.1"/>
    </source>
</evidence>
<dbReference type="EMBL" id="LXMA01000038">
    <property type="protein sequence ID" value="OAT71893.1"/>
    <property type="molecule type" value="Genomic_DNA"/>
</dbReference>
<reference evidence="2" key="1">
    <citation type="submission" date="2016-05" db="EMBL/GenBank/DDBJ databases">
        <authorList>
            <person name="Wang W."/>
            <person name="Zhu L."/>
        </authorList>
    </citation>
    <scope>NUCLEOTIDE SEQUENCE [LARGE SCALE GENOMIC DNA]</scope>
    <source>
        <strain evidence="2">W-2</strain>
    </source>
</reference>